<dbReference type="InterPro" id="IPR001878">
    <property type="entry name" value="Znf_CCHC"/>
</dbReference>
<keyword evidence="1" id="KW-0479">Metal-binding</keyword>
<organism evidence="4 5">
    <name type="scientific">Champsocephalus gunnari</name>
    <name type="common">Mackerel icefish</name>
    <dbReference type="NCBI Taxonomy" id="52237"/>
    <lineage>
        <taxon>Eukaryota</taxon>
        <taxon>Metazoa</taxon>
        <taxon>Chordata</taxon>
        <taxon>Craniata</taxon>
        <taxon>Vertebrata</taxon>
        <taxon>Euteleostomi</taxon>
        <taxon>Actinopterygii</taxon>
        <taxon>Neopterygii</taxon>
        <taxon>Teleostei</taxon>
        <taxon>Neoteleostei</taxon>
        <taxon>Acanthomorphata</taxon>
        <taxon>Eupercaria</taxon>
        <taxon>Perciformes</taxon>
        <taxon>Notothenioidei</taxon>
        <taxon>Channichthyidae</taxon>
        <taxon>Champsocephalus</taxon>
    </lineage>
</organism>
<comment type="caution">
    <text evidence="4">The sequence shown here is derived from an EMBL/GenBank/DDBJ whole genome shotgun (WGS) entry which is preliminary data.</text>
</comment>
<dbReference type="Gene3D" id="4.10.60.10">
    <property type="entry name" value="Zinc finger, CCHC-type"/>
    <property type="match status" value="1"/>
</dbReference>
<name>A0AAN8HNI8_CHAGU</name>
<dbReference type="GO" id="GO:0003676">
    <property type="term" value="F:nucleic acid binding"/>
    <property type="evidence" value="ECO:0007669"/>
    <property type="project" value="InterPro"/>
</dbReference>
<evidence type="ECO:0000256" key="1">
    <source>
        <dbReference type="PROSITE-ProRule" id="PRU00047"/>
    </source>
</evidence>
<gene>
    <name evidence="4" type="ORF">CgunFtcFv8_020010</name>
</gene>
<dbReference type="AlphaFoldDB" id="A0AAN8HNI8"/>
<keyword evidence="5" id="KW-1185">Reference proteome</keyword>
<proteinExistence type="predicted"/>
<keyword evidence="1" id="KW-0863">Zinc-finger</keyword>
<dbReference type="Proteomes" id="UP001331515">
    <property type="component" value="Unassembled WGS sequence"/>
</dbReference>
<dbReference type="GO" id="GO:0008270">
    <property type="term" value="F:zinc ion binding"/>
    <property type="evidence" value="ECO:0007669"/>
    <property type="project" value="UniProtKB-KW"/>
</dbReference>
<feature type="domain" description="CCHC-type" evidence="3">
    <location>
        <begin position="78"/>
        <end position="94"/>
    </location>
</feature>
<reference evidence="4 5" key="1">
    <citation type="journal article" date="2023" name="Mol. Biol. Evol.">
        <title>Genomics of Secondarily Temperate Adaptation in the Only Non-Antarctic Icefish.</title>
        <authorList>
            <person name="Rivera-Colon A.G."/>
            <person name="Rayamajhi N."/>
            <person name="Minhas B.F."/>
            <person name="Madrigal G."/>
            <person name="Bilyk K.T."/>
            <person name="Yoon V."/>
            <person name="Hune M."/>
            <person name="Gregory S."/>
            <person name="Cheng C.H.C."/>
            <person name="Catchen J.M."/>
        </authorList>
    </citation>
    <scope>NUCLEOTIDE SEQUENCE [LARGE SCALE GENOMIC DNA]</scope>
    <source>
        <tissue evidence="4">White muscle</tissue>
    </source>
</reference>
<dbReference type="EMBL" id="JAURVH010001522">
    <property type="protein sequence ID" value="KAK5922774.1"/>
    <property type="molecule type" value="Genomic_DNA"/>
</dbReference>
<dbReference type="SMART" id="SM00343">
    <property type="entry name" value="ZnF_C2HC"/>
    <property type="match status" value="1"/>
</dbReference>
<dbReference type="PROSITE" id="PS50158">
    <property type="entry name" value="ZF_CCHC"/>
    <property type="match status" value="1"/>
</dbReference>
<evidence type="ECO:0000256" key="2">
    <source>
        <dbReference type="SAM" id="MobiDB-lite"/>
    </source>
</evidence>
<feature type="region of interest" description="Disordered" evidence="2">
    <location>
        <begin position="1"/>
        <end position="54"/>
    </location>
</feature>
<protein>
    <recommendedName>
        <fullName evidence="3">CCHC-type domain-containing protein</fullName>
    </recommendedName>
</protein>
<dbReference type="InterPro" id="IPR036875">
    <property type="entry name" value="Znf_CCHC_sf"/>
</dbReference>
<evidence type="ECO:0000259" key="3">
    <source>
        <dbReference type="PROSITE" id="PS50158"/>
    </source>
</evidence>
<sequence length="107" mass="12663">MAIRVDQRLAERRRERGENAASTPLFGRELQREHYGWGRNTRTSSPERPAPPIAAEEQMQLRRAKLTPEERQRRLRERRCFYCGQQGHVLAVCPAKDQAHQREEGRW</sequence>
<evidence type="ECO:0000313" key="5">
    <source>
        <dbReference type="Proteomes" id="UP001331515"/>
    </source>
</evidence>
<feature type="compositionally biased region" description="Basic and acidic residues" evidence="2">
    <location>
        <begin position="1"/>
        <end position="18"/>
    </location>
</feature>
<evidence type="ECO:0000313" key="4">
    <source>
        <dbReference type="EMBL" id="KAK5922774.1"/>
    </source>
</evidence>
<dbReference type="SUPFAM" id="SSF57756">
    <property type="entry name" value="Retrovirus zinc finger-like domains"/>
    <property type="match status" value="1"/>
</dbReference>
<keyword evidence="1" id="KW-0862">Zinc</keyword>
<accession>A0AAN8HNI8</accession>